<accession>A0ABS1R9D0</accession>
<evidence type="ECO:0000256" key="2">
    <source>
        <dbReference type="ARBA" id="ARBA00022748"/>
    </source>
</evidence>
<evidence type="ECO:0000256" key="1">
    <source>
        <dbReference type="ARBA" id="ARBA00004196"/>
    </source>
</evidence>
<dbReference type="Pfam" id="PF08534">
    <property type="entry name" value="Redoxin"/>
    <property type="match status" value="1"/>
</dbReference>
<dbReference type="InterPro" id="IPR013740">
    <property type="entry name" value="Redoxin"/>
</dbReference>
<dbReference type="InterPro" id="IPR050553">
    <property type="entry name" value="Thioredoxin_ResA/DsbE_sf"/>
</dbReference>
<dbReference type="InterPro" id="IPR036249">
    <property type="entry name" value="Thioredoxin-like_sf"/>
</dbReference>
<evidence type="ECO:0000313" key="6">
    <source>
        <dbReference type="EMBL" id="MBL1410426.1"/>
    </source>
</evidence>
<dbReference type="PROSITE" id="PS51352">
    <property type="entry name" value="THIOREDOXIN_2"/>
    <property type="match status" value="2"/>
</dbReference>
<gene>
    <name evidence="6" type="ORF">JKG61_16840</name>
</gene>
<dbReference type="SUPFAM" id="SSF52833">
    <property type="entry name" value="Thioredoxin-like"/>
    <property type="match status" value="2"/>
</dbReference>
<dbReference type="InterPro" id="IPR013766">
    <property type="entry name" value="Thioredoxin_domain"/>
</dbReference>
<dbReference type="PANTHER" id="PTHR42852">
    <property type="entry name" value="THIOL:DISULFIDE INTERCHANGE PROTEIN DSBE"/>
    <property type="match status" value="1"/>
</dbReference>
<keyword evidence="2" id="KW-0201">Cytochrome c-type biogenesis</keyword>
<comment type="subcellular location">
    <subcellularLocation>
        <location evidence="1">Cell envelope</location>
    </subcellularLocation>
</comment>
<dbReference type="Gene3D" id="3.40.30.10">
    <property type="entry name" value="Glutaredoxin"/>
    <property type="match status" value="2"/>
</dbReference>
<evidence type="ECO:0000259" key="5">
    <source>
        <dbReference type="PROSITE" id="PS51352"/>
    </source>
</evidence>
<keyword evidence="7" id="KW-1185">Reference proteome</keyword>
<evidence type="ECO:0000313" key="7">
    <source>
        <dbReference type="Proteomes" id="UP000625283"/>
    </source>
</evidence>
<dbReference type="RefSeq" id="WP_202104118.1">
    <property type="nucleotide sequence ID" value="NZ_JAERTY010000009.1"/>
</dbReference>
<feature type="domain" description="Thioredoxin" evidence="5">
    <location>
        <begin position="536"/>
        <end position="691"/>
    </location>
</feature>
<keyword evidence="3" id="KW-1015">Disulfide bond</keyword>
<dbReference type="EMBL" id="JAERTY010000009">
    <property type="protein sequence ID" value="MBL1410426.1"/>
    <property type="molecule type" value="Genomic_DNA"/>
</dbReference>
<evidence type="ECO:0000256" key="4">
    <source>
        <dbReference type="ARBA" id="ARBA00023284"/>
    </source>
</evidence>
<dbReference type="InterPro" id="IPR017937">
    <property type="entry name" value="Thioredoxin_CS"/>
</dbReference>
<feature type="domain" description="Thioredoxin" evidence="5">
    <location>
        <begin position="151"/>
        <end position="301"/>
    </location>
</feature>
<reference evidence="6 7" key="1">
    <citation type="submission" date="2021-01" db="EMBL/GenBank/DDBJ databases">
        <title>C459-1 draft genome sequence.</title>
        <authorList>
            <person name="Zhang X.-F."/>
        </authorList>
    </citation>
    <scope>NUCLEOTIDE SEQUENCE [LARGE SCALE GENOMIC DNA]</scope>
    <source>
        <strain evidence="7">C459-1</strain>
    </source>
</reference>
<sequence length="691" mass="79409">MQHIISIAKLLACLFLVQLVTGPNVHGQQQQLENNILYPKLKKRLKKIDKNDNTLSHELHNNIERVKSDSIYRNTIFGKMGESKEQRFIIEQKFIKDYPNEIISYYLVRKHLGNTTDLDKIDHGLAQLDQRLMENQEVKEYLRQVEEMKNLQEGHLAPDFTSTDTDGQKVSLSDFRGKYVLLDFWASWCGPCRAENPHVVTAFEKFKDSNFTVLGVSLDKESGKEAWLKAIKDDKLTWTNVSDLQFWNSPIAKQYFINAIPKNFLIDPNGVIIARNLRGEALSKKLEEVLLQKSVVNELKDSKEVTETVMAMNDLILKETTAQGALAIYQDILMRYPEDKYQNVGYLFDMSRLYLIPTLIRFDYPQALDYLKDVKSEYLIRPIYESVVGSLVSKGESQKAEQLLLAEIKRTDALRADDKVVSETYYHHLLTYAKFQKNAGRTAEALKNIEELRMADKLPGGQLGFYALLLHDNGQHREAARIFEMLTKEGRTNPEEKKAFKDSWLTFNASEKDFDAYVAQLTTTMKSNISEEITKNMKVYQAEPFELRDMDGKTVSLASLKGKIIFLDFWATWCGPCVGSFPAMKRASELYKNHKDVVFLFVNTFEKSLDYETRKKEVHAFLEKGKYDLHILLDENTGKSYHMSDAYQVKGIPAKYIIDKNGMVQYAFTGFSQGTDDAAVEAIKQMIDSLL</sequence>
<name>A0ABS1R9D0_9SPHI</name>
<dbReference type="Proteomes" id="UP000625283">
    <property type="component" value="Unassembled WGS sequence"/>
</dbReference>
<protein>
    <submittedName>
        <fullName evidence="6">TlpA family protein disulfide reductase</fullName>
    </submittedName>
</protein>
<proteinExistence type="predicted"/>
<evidence type="ECO:0000256" key="3">
    <source>
        <dbReference type="ARBA" id="ARBA00023157"/>
    </source>
</evidence>
<dbReference type="PANTHER" id="PTHR42852:SF6">
    <property type="entry name" value="THIOL:DISULFIDE INTERCHANGE PROTEIN DSBE"/>
    <property type="match status" value="1"/>
</dbReference>
<dbReference type="CDD" id="cd02966">
    <property type="entry name" value="TlpA_like_family"/>
    <property type="match status" value="2"/>
</dbReference>
<dbReference type="InterPro" id="IPR000866">
    <property type="entry name" value="AhpC/TSA"/>
</dbReference>
<keyword evidence="4" id="KW-0676">Redox-active center</keyword>
<comment type="caution">
    <text evidence="6">The sequence shown here is derived from an EMBL/GenBank/DDBJ whole genome shotgun (WGS) entry which is preliminary data.</text>
</comment>
<dbReference type="Pfam" id="PF00578">
    <property type="entry name" value="AhpC-TSA"/>
    <property type="match status" value="1"/>
</dbReference>
<organism evidence="6 7">
    <name type="scientific">Sphingobacterium faecale</name>
    <dbReference type="NCBI Taxonomy" id="2803775"/>
    <lineage>
        <taxon>Bacteria</taxon>
        <taxon>Pseudomonadati</taxon>
        <taxon>Bacteroidota</taxon>
        <taxon>Sphingobacteriia</taxon>
        <taxon>Sphingobacteriales</taxon>
        <taxon>Sphingobacteriaceae</taxon>
        <taxon>Sphingobacterium</taxon>
    </lineage>
</organism>
<dbReference type="PROSITE" id="PS00194">
    <property type="entry name" value="THIOREDOXIN_1"/>
    <property type="match status" value="2"/>
</dbReference>